<sequence>MQTELAALEANNTWTLQPLPLGKVPIGSKWVFKVKLRSDGFLERYKAGLVAKGYNQQEGFDYFETFSPVAKFVTIRSLLAIATVKGWSLYQLDVNNAFLHGELDEEVYMTLPQGFHSKGETSSTVCKLTKSQYGLKQASRQWFSKFSTTLLNHGFIQSKADYSLFTRQDGSSFIALLRKYALEILEDVGLLGCKPTKCLMDQNLKLSKLEGPLLPDPTAYRRLIERLIEPHYKAAQHILQYIKGAPSQGMLYPSNSELHIKAFSDFDWAGCPDTRRSTTGYCIFLGHSLVTWRSKKQAIVSRSSAKANIEPWP</sequence>
<gene>
    <name evidence="2" type="ORF">FSB_LOCUS19196</name>
</gene>
<dbReference type="InterPro" id="IPR043502">
    <property type="entry name" value="DNA/RNA_pol_sf"/>
</dbReference>
<name>A0A2N9FX05_FAGSY</name>
<dbReference type="PANTHER" id="PTHR11439">
    <property type="entry name" value="GAG-POL-RELATED RETROTRANSPOSON"/>
    <property type="match status" value="1"/>
</dbReference>
<reference evidence="2" key="1">
    <citation type="submission" date="2018-02" db="EMBL/GenBank/DDBJ databases">
        <authorList>
            <person name="Cohen D.B."/>
            <person name="Kent A.D."/>
        </authorList>
    </citation>
    <scope>NUCLEOTIDE SEQUENCE</scope>
</reference>
<organism evidence="2">
    <name type="scientific">Fagus sylvatica</name>
    <name type="common">Beechnut</name>
    <dbReference type="NCBI Taxonomy" id="28930"/>
    <lineage>
        <taxon>Eukaryota</taxon>
        <taxon>Viridiplantae</taxon>
        <taxon>Streptophyta</taxon>
        <taxon>Embryophyta</taxon>
        <taxon>Tracheophyta</taxon>
        <taxon>Spermatophyta</taxon>
        <taxon>Magnoliopsida</taxon>
        <taxon>eudicotyledons</taxon>
        <taxon>Gunneridae</taxon>
        <taxon>Pentapetalae</taxon>
        <taxon>rosids</taxon>
        <taxon>fabids</taxon>
        <taxon>Fagales</taxon>
        <taxon>Fagaceae</taxon>
        <taxon>Fagus</taxon>
    </lineage>
</organism>
<feature type="domain" description="Reverse transcriptase Ty1/copia-type" evidence="1">
    <location>
        <begin position="11"/>
        <end position="174"/>
    </location>
</feature>
<dbReference type="SUPFAM" id="SSF56672">
    <property type="entry name" value="DNA/RNA polymerases"/>
    <property type="match status" value="1"/>
</dbReference>
<protein>
    <recommendedName>
        <fullName evidence="1">Reverse transcriptase Ty1/copia-type domain-containing protein</fullName>
    </recommendedName>
</protein>
<evidence type="ECO:0000313" key="2">
    <source>
        <dbReference type="EMBL" id="SPC91314.1"/>
    </source>
</evidence>
<proteinExistence type="predicted"/>
<evidence type="ECO:0000259" key="1">
    <source>
        <dbReference type="Pfam" id="PF07727"/>
    </source>
</evidence>
<dbReference type="InterPro" id="IPR013103">
    <property type="entry name" value="RVT_2"/>
</dbReference>
<dbReference type="Pfam" id="PF07727">
    <property type="entry name" value="RVT_2"/>
    <property type="match status" value="1"/>
</dbReference>
<dbReference type="CDD" id="cd09272">
    <property type="entry name" value="RNase_HI_RT_Ty1"/>
    <property type="match status" value="1"/>
</dbReference>
<dbReference type="PANTHER" id="PTHR11439:SF470">
    <property type="entry name" value="CYSTEINE-RICH RLK (RECEPTOR-LIKE PROTEIN KINASE) 8"/>
    <property type="match status" value="1"/>
</dbReference>
<dbReference type="AlphaFoldDB" id="A0A2N9FX05"/>
<dbReference type="EMBL" id="OIVN01001218">
    <property type="protein sequence ID" value="SPC91314.1"/>
    <property type="molecule type" value="Genomic_DNA"/>
</dbReference>
<accession>A0A2N9FX05</accession>